<keyword evidence="3 11" id="KW-0533">Nickel</keyword>
<feature type="binding site" evidence="11">
    <location>
        <position position="89"/>
    </location>
    <ligand>
        <name>Ni(2+)</name>
        <dbReference type="ChEBI" id="CHEBI:49786"/>
        <note>for nickel-dependent acireductone dioxygenase activity</note>
    </ligand>
</feature>
<evidence type="ECO:0000256" key="6">
    <source>
        <dbReference type="ARBA" id="ARBA00022964"/>
    </source>
</evidence>
<dbReference type="GO" id="GO:0019509">
    <property type="term" value="P:L-methionine salvage from methylthioadenosine"/>
    <property type="evidence" value="ECO:0007669"/>
    <property type="project" value="UniProtKB-UniRule"/>
</dbReference>
<comment type="pathway">
    <text evidence="11">Amino-acid biosynthesis; L-methionine biosynthesis via salvage pathway; L-methionine from S-methyl-5-thio-alpha-D-ribose 1-phosphate: step 5/6.</text>
</comment>
<keyword evidence="14" id="KW-1185">Reference proteome</keyword>
<name>K0K7X1_WICCF</name>
<sequence length="172" mass="20589">MRAFYHDNDLTRDYREDHDSGKPVSEEQLFKLGLLYYNIKTIDEVNTIAQERDYKNRDQVEISPNSFPPDVLKTKLDSFYAEHIHEDEEIRYVIDGEGFFDIRSAQDEWIRIKVFANDLIILPPGIYHRFTLSTKNFIKAIRLFKDEPKWIPLTRPVDENQYRQQYLKSINV</sequence>
<evidence type="ECO:0000256" key="4">
    <source>
        <dbReference type="ARBA" id="ARBA00022605"/>
    </source>
</evidence>
<dbReference type="EC" id="1.13.11.54" evidence="11"/>
<keyword evidence="5 11" id="KW-0479">Metal-binding</keyword>
<dbReference type="Pfam" id="PF03079">
    <property type="entry name" value="ARD"/>
    <property type="match status" value="1"/>
</dbReference>
<dbReference type="InterPro" id="IPR027496">
    <property type="entry name" value="ARD_euk"/>
</dbReference>
<comment type="caution">
    <text evidence="13">The sequence shown here is derived from an EMBL/GenBank/DDBJ whole genome shotgun (WGS) entry which is preliminary data.</text>
</comment>
<dbReference type="FunCoup" id="K0K7X1">
    <property type="interactions" value="291"/>
</dbReference>
<keyword evidence="2 11" id="KW-0963">Cytoplasm</keyword>
<dbReference type="FunFam" id="2.60.120.10:FF:000099">
    <property type="entry name" value="1,2-dihydroxy-3-keto-5-methylthiopentene dioxygenase"/>
    <property type="match status" value="1"/>
</dbReference>
<evidence type="ECO:0000256" key="9">
    <source>
        <dbReference type="ARBA" id="ARBA00023167"/>
    </source>
</evidence>
<keyword evidence="9 11" id="KW-0486">Methionine biosynthesis</keyword>
<dbReference type="STRING" id="1206466.K0K7X1"/>
<comment type="catalytic activity">
    <reaction evidence="1 11">
        <text>1,2-dihydroxy-5-(methylsulfanyl)pent-1-en-3-one + O2 = 4-methylsulfanyl-2-oxobutanoate + formate + 2 H(+)</text>
        <dbReference type="Rhea" id="RHEA:24504"/>
        <dbReference type="ChEBI" id="CHEBI:15378"/>
        <dbReference type="ChEBI" id="CHEBI:15379"/>
        <dbReference type="ChEBI" id="CHEBI:15740"/>
        <dbReference type="ChEBI" id="CHEBI:16723"/>
        <dbReference type="ChEBI" id="CHEBI:49252"/>
        <dbReference type="EC" id="1.13.11.54"/>
    </reaction>
</comment>
<feature type="binding site" evidence="11">
    <location>
        <position position="89"/>
    </location>
    <ligand>
        <name>Fe(2+)</name>
        <dbReference type="ChEBI" id="CHEBI:29033"/>
        <note>for iron-dependent acireductone dioxygenase activity</note>
    </ligand>
</feature>
<gene>
    <name evidence="11" type="primary">ADI1</name>
    <name evidence="13" type="ORF">BN7_449</name>
</gene>
<dbReference type="GO" id="GO:0010309">
    <property type="term" value="F:acireductone dioxygenase [iron(II)-requiring] activity"/>
    <property type="evidence" value="ECO:0007669"/>
    <property type="project" value="UniProtKB-UniRule"/>
</dbReference>
<comment type="catalytic activity">
    <reaction evidence="11">
        <text>1,2-dihydroxy-5-(methylsulfanyl)pent-1-en-3-one + O2 = 3-(methylsulfanyl)propanoate + CO + formate + 2 H(+)</text>
        <dbReference type="Rhea" id="RHEA:14161"/>
        <dbReference type="ChEBI" id="CHEBI:15378"/>
        <dbReference type="ChEBI" id="CHEBI:15379"/>
        <dbReference type="ChEBI" id="CHEBI:15740"/>
        <dbReference type="ChEBI" id="CHEBI:17245"/>
        <dbReference type="ChEBI" id="CHEBI:49016"/>
        <dbReference type="ChEBI" id="CHEBI:49252"/>
        <dbReference type="EC" id="1.13.11.53"/>
    </reaction>
</comment>
<dbReference type="InterPro" id="IPR004313">
    <property type="entry name" value="ARD"/>
</dbReference>
<dbReference type="PANTHER" id="PTHR23418:SF0">
    <property type="entry name" value="ACIREDUCTONE DIOXYGENASE"/>
    <property type="match status" value="1"/>
</dbReference>
<reference evidence="13 14" key="1">
    <citation type="journal article" date="2012" name="Eukaryot. Cell">
        <title>Draft genome sequence of Wickerhamomyces ciferrii NRRL Y-1031 F-60-10.</title>
        <authorList>
            <person name="Schneider J."/>
            <person name="Andrea H."/>
            <person name="Blom J."/>
            <person name="Jaenicke S."/>
            <person name="Ruckert C."/>
            <person name="Schorsch C."/>
            <person name="Szczepanowski R."/>
            <person name="Farwick M."/>
            <person name="Goesmann A."/>
            <person name="Puhler A."/>
            <person name="Schaffer S."/>
            <person name="Tauch A."/>
            <person name="Kohler T."/>
            <person name="Brinkrolf K."/>
        </authorList>
    </citation>
    <scope>NUCLEOTIDE SEQUENCE [LARGE SCALE GENOMIC DNA]</scope>
    <source>
        <strain evidence="14">ATCC 14091 / BCRC 22168 / CBS 111 / JCM 3599 / NBRC 0793 / NRRL Y-1031 F-60-10</strain>
    </source>
</reference>
<evidence type="ECO:0000256" key="12">
    <source>
        <dbReference type="SAM" id="MobiDB-lite"/>
    </source>
</evidence>
<dbReference type="EMBL" id="CAIF01000007">
    <property type="protein sequence ID" value="CCH40915.1"/>
    <property type="molecule type" value="Genomic_DNA"/>
</dbReference>
<evidence type="ECO:0000313" key="14">
    <source>
        <dbReference type="Proteomes" id="UP000009328"/>
    </source>
</evidence>
<dbReference type="GO" id="GO:0005737">
    <property type="term" value="C:cytoplasm"/>
    <property type="evidence" value="ECO:0007669"/>
    <property type="project" value="UniProtKB-SubCell"/>
</dbReference>
<keyword evidence="10 11" id="KW-0539">Nucleus</keyword>
<keyword evidence="8 11" id="KW-0408">Iron</keyword>
<dbReference type="GO" id="GO:0016151">
    <property type="term" value="F:nickel cation binding"/>
    <property type="evidence" value="ECO:0007669"/>
    <property type="project" value="UniProtKB-UniRule"/>
</dbReference>
<keyword evidence="4 11" id="KW-0028">Amino-acid biosynthesis</keyword>
<dbReference type="InterPro" id="IPR011051">
    <property type="entry name" value="RmlC_Cupin_sf"/>
</dbReference>
<dbReference type="Gene3D" id="2.60.120.10">
    <property type="entry name" value="Jelly Rolls"/>
    <property type="match status" value="1"/>
</dbReference>
<dbReference type="HOGENOM" id="CLU_090154_1_1_1"/>
<dbReference type="InParanoid" id="K0K7X1"/>
<dbReference type="CDD" id="cd02232">
    <property type="entry name" value="cupin_ARD"/>
    <property type="match status" value="1"/>
</dbReference>
<dbReference type="HAMAP" id="MF_03154">
    <property type="entry name" value="Salvage_MtnD_euk"/>
    <property type="match status" value="1"/>
</dbReference>
<dbReference type="InterPro" id="IPR014710">
    <property type="entry name" value="RmlC-like_jellyroll"/>
</dbReference>
<evidence type="ECO:0000256" key="3">
    <source>
        <dbReference type="ARBA" id="ARBA00022596"/>
    </source>
</evidence>
<dbReference type="AlphaFoldDB" id="K0K7X1"/>
<dbReference type="eggNOG" id="KOG2107">
    <property type="taxonomic scope" value="Eukaryota"/>
</dbReference>
<keyword evidence="6 11" id="KW-0223">Dioxygenase</keyword>
<feature type="binding site" evidence="11">
    <location>
        <position position="128"/>
    </location>
    <ligand>
        <name>Ni(2+)</name>
        <dbReference type="ChEBI" id="CHEBI:49786"/>
        <note>for nickel-dependent acireductone dioxygenase activity</note>
    </ligand>
</feature>
<dbReference type="GO" id="GO:0005506">
    <property type="term" value="F:iron ion binding"/>
    <property type="evidence" value="ECO:0007669"/>
    <property type="project" value="UniProtKB-UniRule"/>
</dbReference>
<evidence type="ECO:0000256" key="5">
    <source>
        <dbReference type="ARBA" id="ARBA00022723"/>
    </source>
</evidence>
<dbReference type="GO" id="GO:0005634">
    <property type="term" value="C:nucleus"/>
    <property type="evidence" value="ECO:0007669"/>
    <property type="project" value="UniProtKB-SubCell"/>
</dbReference>
<evidence type="ECO:0000256" key="7">
    <source>
        <dbReference type="ARBA" id="ARBA00023002"/>
    </source>
</evidence>
<comment type="function">
    <text evidence="11">Catalyzes 2 different reactions between oxygen and the acireductone 1,2-dihydroxy-3-keto-5-methylthiopentene (DHK-MTPene) depending upon the metal bound in the active site. Fe-containing acireductone dioxygenase (Fe-ARD) produces formate and 2-keto-4-methylthiobutyrate (KMTB), the alpha-ketoacid precursor of methionine in the methionine recycle pathway. Ni-containing acireductone dioxygenase (Ni-ARD) produces methylthiopropionate, carbon monoxide and formate, and does not lie on the methionine recycle pathway.</text>
</comment>
<evidence type="ECO:0000256" key="1">
    <source>
        <dbReference type="ARBA" id="ARBA00000428"/>
    </source>
</evidence>
<dbReference type="EC" id="1.13.11.53" evidence="11"/>
<proteinExistence type="inferred from homology"/>
<feature type="binding site" evidence="11">
    <location>
        <position position="128"/>
    </location>
    <ligand>
        <name>Fe(2+)</name>
        <dbReference type="ChEBI" id="CHEBI:29033"/>
        <note>for iron-dependent acireductone dioxygenase activity</note>
    </ligand>
</feature>
<feature type="binding site" evidence="11">
    <location>
        <position position="83"/>
    </location>
    <ligand>
        <name>Ni(2+)</name>
        <dbReference type="ChEBI" id="CHEBI:49786"/>
        <note>for nickel-dependent acireductone dioxygenase activity</note>
    </ligand>
</feature>
<dbReference type="Proteomes" id="UP000009328">
    <property type="component" value="Unassembled WGS sequence"/>
</dbReference>
<feature type="binding site" evidence="11">
    <location>
        <position position="85"/>
    </location>
    <ligand>
        <name>Ni(2+)</name>
        <dbReference type="ChEBI" id="CHEBI:49786"/>
        <note>for nickel-dependent acireductone dioxygenase activity</note>
    </ligand>
</feature>
<evidence type="ECO:0000256" key="2">
    <source>
        <dbReference type="ARBA" id="ARBA00022490"/>
    </source>
</evidence>
<keyword evidence="7 11" id="KW-0560">Oxidoreductase</keyword>
<dbReference type="GO" id="GO:0010308">
    <property type="term" value="F:acireductone dioxygenase (Ni2+-requiring) activity"/>
    <property type="evidence" value="ECO:0007669"/>
    <property type="project" value="UniProtKB-UniRule"/>
</dbReference>
<feature type="region of interest" description="Disordered" evidence="12">
    <location>
        <begin position="1"/>
        <end position="21"/>
    </location>
</feature>
<protein>
    <recommendedName>
        <fullName evidence="11">Acireductone dioxygenase</fullName>
    </recommendedName>
    <alternativeName>
        <fullName evidence="11">Acireductone dioxygenase (Fe(2+)-requiring)</fullName>
        <shortName evidence="11">ARD'</shortName>
        <shortName evidence="11">Fe-ARD</shortName>
        <ecNumber evidence="11">1.13.11.54</ecNumber>
    </alternativeName>
    <alternativeName>
        <fullName evidence="11">Acireductone dioxygenase (Ni(2+)-requiring)</fullName>
        <shortName evidence="11">ARD</shortName>
        <shortName evidence="11">Ni-ARD</shortName>
        <ecNumber evidence="11">1.13.11.53</ecNumber>
    </alternativeName>
</protein>
<feature type="binding site" evidence="11">
    <location>
        <position position="85"/>
    </location>
    <ligand>
        <name>Fe(2+)</name>
        <dbReference type="ChEBI" id="CHEBI:29033"/>
        <note>for iron-dependent acireductone dioxygenase activity</note>
    </ligand>
</feature>
<comment type="similarity">
    <text evidence="11">Belongs to the acireductone dioxygenase (ARD) family.</text>
</comment>
<evidence type="ECO:0000256" key="8">
    <source>
        <dbReference type="ARBA" id="ARBA00023004"/>
    </source>
</evidence>
<comment type="subcellular location">
    <subcellularLocation>
        <location evidence="11">Cytoplasm</location>
    </subcellularLocation>
    <subcellularLocation>
        <location evidence="11">Nucleus</location>
    </subcellularLocation>
</comment>
<dbReference type="SUPFAM" id="SSF51182">
    <property type="entry name" value="RmlC-like cupins"/>
    <property type="match status" value="1"/>
</dbReference>
<comment type="cofactor">
    <cofactor evidence="11">
        <name>Fe(2+)</name>
        <dbReference type="ChEBI" id="CHEBI:29033"/>
    </cofactor>
    <cofactor evidence="11">
        <name>Ni(2+)</name>
        <dbReference type="ChEBI" id="CHEBI:49786"/>
    </cofactor>
    <text evidence="11">Binds either 1 Fe or Ni cation per monomer. Iron-binding promotes an acireductone dioxygenase reaction producing 2-keto-4-methylthiobutyrate, while nickel-binding promotes an acireductone dioxygenase reaction producing 3-(methylsulfanyl)propanoate.</text>
</comment>
<dbReference type="UniPathway" id="UPA00904">
    <property type="reaction ID" value="UER00878"/>
</dbReference>
<evidence type="ECO:0000256" key="10">
    <source>
        <dbReference type="ARBA" id="ARBA00023242"/>
    </source>
</evidence>
<accession>K0K7X1</accession>
<evidence type="ECO:0000313" key="13">
    <source>
        <dbReference type="EMBL" id="CCH40915.1"/>
    </source>
</evidence>
<dbReference type="PANTHER" id="PTHR23418">
    <property type="entry name" value="ACIREDUCTONE DIOXYGENASE"/>
    <property type="match status" value="1"/>
</dbReference>
<feature type="binding site" evidence="11">
    <location>
        <position position="83"/>
    </location>
    <ligand>
        <name>Fe(2+)</name>
        <dbReference type="ChEBI" id="CHEBI:29033"/>
        <note>for iron-dependent acireductone dioxygenase activity</note>
    </ligand>
</feature>
<organism evidence="13 14">
    <name type="scientific">Wickerhamomyces ciferrii (strain ATCC 14091 / BCRC 22168 / CBS 111 / JCM 3599 / NBRC 0793 / NRRL Y-1031 F-60-10)</name>
    <name type="common">Yeast</name>
    <name type="synonym">Pichia ciferrii</name>
    <dbReference type="NCBI Taxonomy" id="1206466"/>
    <lineage>
        <taxon>Eukaryota</taxon>
        <taxon>Fungi</taxon>
        <taxon>Dikarya</taxon>
        <taxon>Ascomycota</taxon>
        <taxon>Saccharomycotina</taxon>
        <taxon>Saccharomycetes</taxon>
        <taxon>Phaffomycetales</taxon>
        <taxon>Wickerhamomycetaceae</taxon>
        <taxon>Wickerhamomyces</taxon>
    </lineage>
</organism>
<evidence type="ECO:0000256" key="11">
    <source>
        <dbReference type="HAMAP-Rule" id="MF_03154"/>
    </source>
</evidence>